<evidence type="ECO:0000313" key="2">
    <source>
        <dbReference type="WBParaSite" id="ALUE_0000346101-mRNA-1"/>
    </source>
</evidence>
<protein>
    <submittedName>
        <fullName evidence="2">Piwi domain-containing protein</fullName>
    </submittedName>
</protein>
<evidence type="ECO:0000313" key="1">
    <source>
        <dbReference type="Proteomes" id="UP000036681"/>
    </source>
</evidence>
<organism evidence="1 2">
    <name type="scientific">Ascaris lumbricoides</name>
    <name type="common">Giant roundworm</name>
    <dbReference type="NCBI Taxonomy" id="6252"/>
    <lineage>
        <taxon>Eukaryota</taxon>
        <taxon>Metazoa</taxon>
        <taxon>Ecdysozoa</taxon>
        <taxon>Nematoda</taxon>
        <taxon>Chromadorea</taxon>
        <taxon>Rhabditida</taxon>
        <taxon>Spirurina</taxon>
        <taxon>Ascaridomorpha</taxon>
        <taxon>Ascaridoidea</taxon>
        <taxon>Ascarididae</taxon>
        <taxon>Ascaris</taxon>
    </lineage>
</organism>
<sequence>MRQVCQMMQMTENPSKSIEPLYHRYCVAATLMYSRQKETANMPANEVPLKIDTKAAIEGISLKVREDELTPSNYEFFEQNQFE</sequence>
<dbReference type="AlphaFoldDB" id="A0A0M3HNW3"/>
<reference evidence="2" key="1">
    <citation type="submission" date="2017-02" db="UniProtKB">
        <authorList>
            <consortium name="WormBaseParasite"/>
        </authorList>
    </citation>
    <scope>IDENTIFICATION</scope>
</reference>
<keyword evidence="1" id="KW-1185">Reference proteome</keyword>
<dbReference type="WBParaSite" id="ALUE_0000346101-mRNA-1">
    <property type="protein sequence ID" value="ALUE_0000346101-mRNA-1"/>
    <property type="gene ID" value="ALUE_0000346101"/>
</dbReference>
<dbReference type="Proteomes" id="UP000036681">
    <property type="component" value="Unplaced"/>
</dbReference>
<accession>A0A0M3HNW3</accession>
<proteinExistence type="predicted"/>
<name>A0A0M3HNW3_ASCLU</name>